<dbReference type="InterPro" id="IPR031165">
    <property type="entry name" value="GNAT_YJDJ"/>
</dbReference>
<dbReference type="RefSeq" id="WP_114803572.1">
    <property type="nucleotide sequence ID" value="NZ_QQAV01000006.1"/>
</dbReference>
<protein>
    <recommendedName>
        <fullName evidence="1">N-acetyltransferase domain-containing protein</fullName>
    </recommendedName>
</protein>
<evidence type="ECO:0000313" key="2">
    <source>
        <dbReference type="EMBL" id="RDI23559.1"/>
    </source>
</evidence>
<dbReference type="InterPro" id="IPR016181">
    <property type="entry name" value="Acyl_CoA_acyltransferase"/>
</dbReference>
<evidence type="ECO:0000259" key="1">
    <source>
        <dbReference type="PROSITE" id="PS51729"/>
    </source>
</evidence>
<dbReference type="Gene3D" id="3.40.630.30">
    <property type="match status" value="1"/>
</dbReference>
<dbReference type="PANTHER" id="PTHR31435">
    <property type="entry name" value="PROTEIN NATD1"/>
    <property type="match status" value="1"/>
</dbReference>
<dbReference type="Pfam" id="PF14542">
    <property type="entry name" value="Acetyltransf_CG"/>
    <property type="match status" value="1"/>
</dbReference>
<gene>
    <name evidence="2" type="ORF">DFR41_106266</name>
</gene>
<evidence type="ECO:0000313" key="3">
    <source>
        <dbReference type="Proteomes" id="UP000255265"/>
    </source>
</evidence>
<reference evidence="2 3" key="1">
    <citation type="submission" date="2018-07" db="EMBL/GenBank/DDBJ databases">
        <title>Genomic Encyclopedia of Type Strains, Phase IV (KMG-IV): sequencing the most valuable type-strain genomes for metagenomic binning, comparative biology and taxonomic classification.</title>
        <authorList>
            <person name="Goeker M."/>
        </authorList>
    </citation>
    <scope>NUCLEOTIDE SEQUENCE [LARGE SCALE GENOMIC DNA]</scope>
    <source>
        <strain evidence="2 3">DSM 21352</strain>
    </source>
</reference>
<dbReference type="SUPFAM" id="SSF55729">
    <property type="entry name" value="Acyl-CoA N-acyltransferases (Nat)"/>
    <property type="match status" value="1"/>
</dbReference>
<name>A0A370FGN2_9BURK</name>
<dbReference type="Proteomes" id="UP000255265">
    <property type="component" value="Unassembled WGS sequence"/>
</dbReference>
<dbReference type="PANTHER" id="PTHR31435:SF10">
    <property type="entry name" value="BSR4717 PROTEIN"/>
    <property type="match status" value="1"/>
</dbReference>
<dbReference type="CDD" id="cd04301">
    <property type="entry name" value="NAT_SF"/>
    <property type="match status" value="1"/>
</dbReference>
<dbReference type="OrthoDB" id="9813275at2"/>
<dbReference type="PROSITE" id="PS51729">
    <property type="entry name" value="GNAT_YJDJ"/>
    <property type="match status" value="1"/>
</dbReference>
<dbReference type="InterPro" id="IPR045057">
    <property type="entry name" value="Gcn5-rel_NAT"/>
</dbReference>
<sequence length="103" mass="11503">MTQTPTLRKNEAAHRYEILLGDALAGFSEYNVLANGLVFTHTEILPEFEGRGLSSTLVRHALEDVRAMGTRVIPVCPFVAAFLRKHPEFHDLIAPESRRAFGI</sequence>
<accession>A0A370FGN2</accession>
<keyword evidence="3" id="KW-1185">Reference proteome</keyword>
<organism evidence="2 3">
    <name type="scientific">Pseudacidovorax intermedius</name>
    <dbReference type="NCBI Taxonomy" id="433924"/>
    <lineage>
        <taxon>Bacteria</taxon>
        <taxon>Pseudomonadati</taxon>
        <taxon>Pseudomonadota</taxon>
        <taxon>Betaproteobacteria</taxon>
        <taxon>Burkholderiales</taxon>
        <taxon>Comamonadaceae</taxon>
        <taxon>Pseudacidovorax</taxon>
    </lineage>
</organism>
<feature type="domain" description="N-acetyltransferase" evidence="1">
    <location>
        <begin position="8"/>
        <end position="94"/>
    </location>
</feature>
<dbReference type="AlphaFoldDB" id="A0A370FGN2"/>
<comment type="caution">
    <text evidence="2">The sequence shown here is derived from an EMBL/GenBank/DDBJ whole genome shotgun (WGS) entry which is preliminary data.</text>
</comment>
<proteinExistence type="predicted"/>
<dbReference type="EMBL" id="QQAV01000006">
    <property type="protein sequence ID" value="RDI23559.1"/>
    <property type="molecule type" value="Genomic_DNA"/>
</dbReference>